<keyword evidence="1" id="KW-0805">Transcription regulation</keyword>
<dbReference type="GO" id="GO:0003700">
    <property type="term" value="F:DNA-binding transcription factor activity"/>
    <property type="evidence" value="ECO:0007669"/>
    <property type="project" value="InterPro"/>
</dbReference>
<dbReference type="InterPro" id="IPR035418">
    <property type="entry name" value="AraC-bd_2"/>
</dbReference>
<dbReference type="PATRIC" id="fig|1076.23.peg.1059"/>
<proteinExistence type="predicted"/>
<dbReference type="OrthoDB" id="7904253at2"/>
<dbReference type="InterPro" id="IPR018062">
    <property type="entry name" value="HTH_AraC-typ_CS"/>
</dbReference>
<keyword evidence="3" id="KW-0804">Transcription</keyword>
<sequence length="310" mass="33720">MIKESTEGVRSKDSFDFWREKATPLVNAHRPASAAPFSASRQMAAVTLGSFVDTRSDALGIEQTAKQIRQQDSDNIAISMVVSGDCYQQQGDTSVEVGYGGIAIVDMNSPYAVGSSSAYRELRVHLPRDVFTAQIGRVETLAGRDYAAGGALHRLFASYFREFAEVLPAMSTTEADRGFEGLLYLLQSAVAGRAPVAKNQVGPEALRSLAETYIRRHLHDPDLDPHRIAAALSISRTRLYEVFAETDGVAATILAARLDAAQRMLMLPGGAAIGVVLLDCGFRDAPTFNRAFRRRFGMTPTDLRAMSQGR</sequence>
<dbReference type="InterPro" id="IPR018060">
    <property type="entry name" value="HTH_AraC"/>
</dbReference>
<evidence type="ECO:0000256" key="1">
    <source>
        <dbReference type="ARBA" id="ARBA00023015"/>
    </source>
</evidence>
<accession>A0A0D7EVU3</accession>
<evidence type="ECO:0000256" key="3">
    <source>
        <dbReference type="ARBA" id="ARBA00023163"/>
    </source>
</evidence>
<dbReference type="AlphaFoldDB" id="A0A0D7EVU3"/>
<dbReference type="InterPro" id="IPR050204">
    <property type="entry name" value="AraC_XylS_family_regulators"/>
</dbReference>
<dbReference type="InterPro" id="IPR009057">
    <property type="entry name" value="Homeodomain-like_sf"/>
</dbReference>
<dbReference type="SUPFAM" id="SSF46689">
    <property type="entry name" value="Homeodomain-like"/>
    <property type="match status" value="1"/>
</dbReference>
<protein>
    <recommendedName>
        <fullName evidence="4">HTH araC/xylS-type domain-containing protein</fullName>
    </recommendedName>
</protein>
<dbReference type="EMBL" id="JXXE01000170">
    <property type="protein sequence ID" value="KIZ44974.1"/>
    <property type="molecule type" value="Genomic_DNA"/>
</dbReference>
<comment type="caution">
    <text evidence="5">The sequence shown here is derived from an EMBL/GenBank/DDBJ whole genome shotgun (WGS) entry which is preliminary data.</text>
</comment>
<gene>
    <name evidence="5" type="ORF">OO17_08735</name>
</gene>
<dbReference type="Gene3D" id="1.10.10.60">
    <property type="entry name" value="Homeodomain-like"/>
    <property type="match status" value="1"/>
</dbReference>
<dbReference type="PANTHER" id="PTHR46796">
    <property type="entry name" value="HTH-TYPE TRANSCRIPTIONAL ACTIVATOR RHAS-RELATED"/>
    <property type="match status" value="1"/>
</dbReference>
<organism evidence="5 6">
    <name type="scientific">Rhodopseudomonas palustris</name>
    <dbReference type="NCBI Taxonomy" id="1076"/>
    <lineage>
        <taxon>Bacteria</taxon>
        <taxon>Pseudomonadati</taxon>
        <taxon>Pseudomonadota</taxon>
        <taxon>Alphaproteobacteria</taxon>
        <taxon>Hyphomicrobiales</taxon>
        <taxon>Nitrobacteraceae</taxon>
        <taxon>Rhodopseudomonas</taxon>
    </lineage>
</organism>
<dbReference type="Proteomes" id="UP000032515">
    <property type="component" value="Unassembled WGS sequence"/>
</dbReference>
<evidence type="ECO:0000313" key="6">
    <source>
        <dbReference type="Proteomes" id="UP000032515"/>
    </source>
</evidence>
<keyword evidence="2" id="KW-0238">DNA-binding</keyword>
<evidence type="ECO:0000259" key="4">
    <source>
        <dbReference type="PROSITE" id="PS01124"/>
    </source>
</evidence>
<dbReference type="Pfam" id="PF14525">
    <property type="entry name" value="AraC_binding_2"/>
    <property type="match status" value="1"/>
</dbReference>
<dbReference type="PROSITE" id="PS01124">
    <property type="entry name" value="HTH_ARAC_FAMILY_2"/>
    <property type="match status" value="1"/>
</dbReference>
<dbReference type="Pfam" id="PF12833">
    <property type="entry name" value="HTH_18"/>
    <property type="match status" value="1"/>
</dbReference>
<dbReference type="GO" id="GO:0043565">
    <property type="term" value="F:sequence-specific DNA binding"/>
    <property type="evidence" value="ECO:0007669"/>
    <property type="project" value="InterPro"/>
</dbReference>
<feature type="domain" description="HTH araC/xylS-type" evidence="4">
    <location>
        <begin position="208"/>
        <end position="306"/>
    </location>
</feature>
<name>A0A0D7EVU3_RHOPL</name>
<dbReference type="RefSeq" id="WP_044408750.1">
    <property type="nucleotide sequence ID" value="NZ_JXXE01000170.1"/>
</dbReference>
<dbReference type="SMART" id="SM00342">
    <property type="entry name" value="HTH_ARAC"/>
    <property type="match status" value="1"/>
</dbReference>
<dbReference type="PROSITE" id="PS00041">
    <property type="entry name" value="HTH_ARAC_FAMILY_1"/>
    <property type="match status" value="1"/>
</dbReference>
<reference evidence="5 6" key="1">
    <citation type="submission" date="2014-11" db="EMBL/GenBank/DDBJ databases">
        <title>Genomics and ecophysiology of heterotrophic nitrogen fixing bacteria isolated from estuarine surface water.</title>
        <authorList>
            <person name="Bentzon-Tilia M."/>
            <person name="Severin I."/>
            <person name="Hansen L.H."/>
            <person name="Riemann L."/>
        </authorList>
    </citation>
    <scope>NUCLEOTIDE SEQUENCE [LARGE SCALE GENOMIC DNA]</scope>
    <source>
        <strain evidence="5 6">BAL398</strain>
    </source>
</reference>
<evidence type="ECO:0000313" key="5">
    <source>
        <dbReference type="EMBL" id="KIZ44974.1"/>
    </source>
</evidence>
<dbReference type="PANTHER" id="PTHR46796:SF6">
    <property type="entry name" value="ARAC SUBFAMILY"/>
    <property type="match status" value="1"/>
</dbReference>
<evidence type="ECO:0000256" key="2">
    <source>
        <dbReference type="ARBA" id="ARBA00023125"/>
    </source>
</evidence>